<dbReference type="SUPFAM" id="SSF53448">
    <property type="entry name" value="Nucleotide-diphospho-sugar transferases"/>
    <property type="match status" value="1"/>
</dbReference>
<comment type="caution">
    <text evidence="5">The sequence shown here is derived from an EMBL/GenBank/DDBJ whole genome shotgun (WGS) entry which is preliminary data.</text>
</comment>
<dbReference type="InterPro" id="IPR001173">
    <property type="entry name" value="Glyco_trans_2-like"/>
</dbReference>
<dbReference type="RefSeq" id="WP_183343430.1">
    <property type="nucleotide sequence ID" value="NZ_JACHNU010000004.1"/>
</dbReference>
<feature type="domain" description="Glycosyltransferase 2-like" evidence="4">
    <location>
        <begin position="7"/>
        <end position="176"/>
    </location>
</feature>
<comment type="similarity">
    <text evidence="1">Belongs to the glycosyltransferase 2 family.</text>
</comment>
<dbReference type="PANTHER" id="PTHR43398">
    <property type="entry name" value="DOLICHOL-PHOSPHATE MANNOSYLTRANSFERASE SUBUNIT 1"/>
    <property type="match status" value="1"/>
</dbReference>
<evidence type="ECO:0000256" key="1">
    <source>
        <dbReference type="ARBA" id="ARBA00006739"/>
    </source>
</evidence>
<dbReference type="InterPro" id="IPR029044">
    <property type="entry name" value="Nucleotide-diphossugar_trans"/>
</dbReference>
<dbReference type="Gene3D" id="3.90.550.10">
    <property type="entry name" value="Spore Coat Polysaccharide Biosynthesis Protein SpsA, Chain A"/>
    <property type="match status" value="1"/>
</dbReference>
<evidence type="ECO:0000256" key="2">
    <source>
        <dbReference type="ARBA" id="ARBA00022676"/>
    </source>
</evidence>
<dbReference type="EMBL" id="JACHNU010000004">
    <property type="protein sequence ID" value="MBB4663719.1"/>
    <property type="molecule type" value="Genomic_DNA"/>
</dbReference>
<dbReference type="Proteomes" id="UP000585272">
    <property type="component" value="Unassembled WGS sequence"/>
</dbReference>
<dbReference type="EC" id="2.4.1.83" evidence="5"/>
<dbReference type="PANTHER" id="PTHR43398:SF1">
    <property type="entry name" value="DOLICHOL-PHOSPHATE MANNOSYLTRANSFERASE SUBUNIT 1"/>
    <property type="match status" value="1"/>
</dbReference>
<gene>
    <name evidence="5" type="ORF">BDZ31_003314</name>
</gene>
<evidence type="ECO:0000259" key="4">
    <source>
        <dbReference type="Pfam" id="PF00535"/>
    </source>
</evidence>
<sequence length="252" mass="26989">MEPVVWVIVPTYNEAGPIERTLREAAQALSLAAPGRHRILVVDDNSPDGTAAIAERVGAELGGVVEVLRRPGKGGLGQAYLAGFAHALAGGADLVCEMDADLSHDPLHLPDLLAAAAEADVVLGSRYVRGGGVTDWGPLRRLVSRGGCVYARLVLGLPQRDLTGGYKVIRREVLEAIELESVRSQGYVFQIEITYRAVLAGFRVTEVPIVFRDRTIGTSKMSARIAVEAAWRVPQLRRSAPAALARVAAARR</sequence>
<dbReference type="GO" id="GO:0004582">
    <property type="term" value="F:dolichyl-phosphate beta-D-mannosyltransferase activity"/>
    <property type="evidence" value="ECO:0007669"/>
    <property type="project" value="UniProtKB-EC"/>
</dbReference>
<dbReference type="CDD" id="cd06442">
    <property type="entry name" value="DPM1_like"/>
    <property type="match status" value="1"/>
</dbReference>
<evidence type="ECO:0000313" key="6">
    <source>
        <dbReference type="Proteomes" id="UP000585272"/>
    </source>
</evidence>
<dbReference type="AlphaFoldDB" id="A0A840IFX4"/>
<dbReference type="Pfam" id="PF00535">
    <property type="entry name" value="Glycos_transf_2"/>
    <property type="match status" value="1"/>
</dbReference>
<dbReference type="InterPro" id="IPR039528">
    <property type="entry name" value="DPM1-like"/>
</dbReference>
<reference evidence="5 6" key="1">
    <citation type="submission" date="2020-08" db="EMBL/GenBank/DDBJ databases">
        <title>Genomic Encyclopedia of Archaeal and Bacterial Type Strains, Phase II (KMG-II): from individual species to whole genera.</title>
        <authorList>
            <person name="Goeker M."/>
        </authorList>
    </citation>
    <scope>NUCLEOTIDE SEQUENCE [LARGE SCALE GENOMIC DNA]</scope>
    <source>
        <strain evidence="5 6">DSM 23288</strain>
    </source>
</reference>
<organism evidence="5 6">
    <name type="scientific">Conexibacter arvalis</name>
    <dbReference type="NCBI Taxonomy" id="912552"/>
    <lineage>
        <taxon>Bacteria</taxon>
        <taxon>Bacillati</taxon>
        <taxon>Actinomycetota</taxon>
        <taxon>Thermoleophilia</taxon>
        <taxon>Solirubrobacterales</taxon>
        <taxon>Conexibacteraceae</taxon>
        <taxon>Conexibacter</taxon>
    </lineage>
</organism>
<keyword evidence="3 5" id="KW-0808">Transferase</keyword>
<dbReference type="FunFam" id="3.90.550.10:FF:000122">
    <property type="entry name" value="Dolichol-phosphate mannosyltransferase subunit 1"/>
    <property type="match status" value="1"/>
</dbReference>
<dbReference type="GO" id="GO:0009247">
    <property type="term" value="P:glycolipid biosynthetic process"/>
    <property type="evidence" value="ECO:0007669"/>
    <property type="project" value="TreeGrafter"/>
</dbReference>
<accession>A0A840IFX4</accession>
<name>A0A840IFX4_9ACTN</name>
<protein>
    <submittedName>
        <fullName evidence="5">Dolichol-phosphate mannosyltransferase</fullName>
        <ecNumber evidence="5">2.4.1.83</ecNumber>
    </submittedName>
</protein>
<proteinExistence type="inferred from homology"/>
<keyword evidence="2 5" id="KW-0328">Glycosyltransferase</keyword>
<keyword evidence="6" id="KW-1185">Reference proteome</keyword>
<evidence type="ECO:0000256" key="3">
    <source>
        <dbReference type="ARBA" id="ARBA00022679"/>
    </source>
</evidence>
<dbReference type="GO" id="GO:0016020">
    <property type="term" value="C:membrane"/>
    <property type="evidence" value="ECO:0007669"/>
    <property type="project" value="GOC"/>
</dbReference>
<evidence type="ECO:0000313" key="5">
    <source>
        <dbReference type="EMBL" id="MBB4663719.1"/>
    </source>
</evidence>